<name>A0A0M0JHF3_9EUKA</name>
<feature type="domain" description="BHLH" evidence="2">
    <location>
        <begin position="139"/>
        <end position="215"/>
    </location>
</feature>
<evidence type="ECO:0000313" key="3">
    <source>
        <dbReference type="EMBL" id="KOO25673.1"/>
    </source>
</evidence>
<dbReference type="Proteomes" id="UP000037460">
    <property type="component" value="Unassembled WGS sequence"/>
</dbReference>
<organism evidence="3 4">
    <name type="scientific">Chrysochromulina tobinii</name>
    <dbReference type="NCBI Taxonomy" id="1460289"/>
    <lineage>
        <taxon>Eukaryota</taxon>
        <taxon>Haptista</taxon>
        <taxon>Haptophyta</taxon>
        <taxon>Prymnesiophyceae</taxon>
        <taxon>Prymnesiales</taxon>
        <taxon>Chrysochromulinaceae</taxon>
        <taxon>Chrysochromulina</taxon>
    </lineage>
</organism>
<dbReference type="InterPro" id="IPR036638">
    <property type="entry name" value="HLH_DNA-bd_sf"/>
</dbReference>
<accession>A0A0M0JHF3</accession>
<evidence type="ECO:0000313" key="4">
    <source>
        <dbReference type="Proteomes" id="UP000037460"/>
    </source>
</evidence>
<feature type="compositionally biased region" description="Low complexity" evidence="1">
    <location>
        <begin position="61"/>
        <end position="85"/>
    </location>
</feature>
<evidence type="ECO:0000256" key="1">
    <source>
        <dbReference type="SAM" id="MobiDB-lite"/>
    </source>
</evidence>
<keyword evidence="4" id="KW-1185">Reference proteome</keyword>
<feature type="region of interest" description="Disordered" evidence="1">
    <location>
        <begin position="16"/>
        <end position="85"/>
    </location>
</feature>
<dbReference type="Gene3D" id="4.10.280.10">
    <property type="entry name" value="Helix-loop-helix DNA-binding domain"/>
    <property type="match status" value="1"/>
</dbReference>
<sequence length="278" mass="29503">MSALLSDEISDELAAFSGQDAAGSRGATALLPPSPPPISSFGFGHGNPIISGPSERRSSRKNSSASAPLAPPSKAMKSAASSTAASSAAPVAAKASGKVNPPPEIEGCNDLFSIVEDDVQLFEELTEAELNALPSDASRRKVRHNLTERRRVDRMNQLFHRLAMSIVDEKAAPAISMANFDEAERALTAEGKELAKPKWSKADVLEGAIAVVNDLRRQLAEERLARSLSVPSRTSISRMEPEEAEGEGYGCDMDDDDAMNEVAAAMYPLSAIPSLNID</sequence>
<dbReference type="Pfam" id="PF00010">
    <property type="entry name" value="HLH"/>
    <property type="match status" value="1"/>
</dbReference>
<comment type="caution">
    <text evidence="3">The sequence shown here is derived from an EMBL/GenBank/DDBJ whole genome shotgun (WGS) entry which is preliminary data.</text>
</comment>
<dbReference type="GO" id="GO:0046983">
    <property type="term" value="F:protein dimerization activity"/>
    <property type="evidence" value="ECO:0007669"/>
    <property type="project" value="InterPro"/>
</dbReference>
<dbReference type="PROSITE" id="PS50888">
    <property type="entry name" value="BHLH"/>
    <property type="match status" value="1"/>
</dbReference>
<dbReference type="AlphaFoldDB" id="A0A0M0JHF3"/>
<reference evidence="4" key="1">
    <citation type="journal article" date="2015" name="PLoS Genet.">
        <title>Genome Sequence and Transcriptome Analyses of Chrysochromulina tobin: Metabolic Tools for Enhanced Algal Fitness in the Prominent Order Prymnesiales (Haptophyceae).</title>
        <authorList>
            <person name="Hovde B.T."/>
            <person name="Deodato C.R."/>
            <person name="Hunsperger H.M."/>
            <person name="Ryken S.A."/>
            <person name="Yost W."/>
            <person name="Jha R.K."/>
            <person name="Patterson J."/>
            <person name="Monnat R.J. Jr."/>
            <person name="Barlow S.B."/>
            <person name="Starkenburg S.R."/>
            <person name="Cattolico R.A."/>
        </authorList>
    </citation>
    <scope>NUCLEOTIDE SEQUENCE</scope>
    <source>
        <strain evidence="4">CCMP291</strain>
    </source>
</reference>
<dbReference type="InterPro" id="IPR011598">
    <property type="entry name" value="bHLH_dom"/>
</dbReference>
<dbReference type="SUPFAM" id="SSF47459">
    <property type="entry name" value="HLH, helix-loop-helix DNA-binding domain"/>
    <property type="match status" value="1"/>
</dbReference>
<dbReference type="SMART" id="SM00353">
    <property type="entry name" value="HLH"/>
    <property type="match status" value="1"/>
</dbReference>
<protein>
    <recommendedName>
        <fullName evidence="2">BHLH domain-containing protein</fullName>
    </recommendedName>
</protein>
<dbReference type="EMBL" id="JWZX01002944">
    <property type="protein sequence ID" value="KOO25673.1"/>
    <property type="molecule type" value="Genomic_DNA"/>
</dbReference>
<gene>
    <name evidence="3" type="ORF">Ctob_006664</name>
</gene>
<proteinExistence type="predicted"/>
<evidence type="ECO:0000259" key="2">
    <source>
        <dbReference type="PROSITE" id="PS50888"/>
    </source>
</evidence>